<evidence type="ECO:0000313" key="7">
    <source>
        <dbReference type="Ensembl" id="ENSCSAVP00000000603.1"/>
    </source>
</evidence>
<accession>H2Y5K5</accession>
<keyword evidence="8" id="KW-1185">Reference proteome</keyword>
<dbReference type="InterPro" id="IPR000152">
    <property type="entry name" value="EGF-type_Asp/Asn_hydroxyl_site"/>
</dbReference>
<dbReference type="InterPro" id="IPR049883">
    <property type="entry name" value="NOTCH1_EGF-like"/>
</dbReference>
<dbReference type="InterPro" id="IPR001881">
    <property type="entry name" value="EGF-like_Ca-bd_dom"/>
</dbReference>
<feature type="domain" description="EGF-like" evidence="6">
    <location>
        <begin position="27"/>
        <end position="61"/>
    </location>
</feature>
<dbReference type="HOGENOM" id="CLU_1890422_0_0_1"/>
<dbReference type="PROSITE" id="PS01186">
    <property type="entry name" value="EGF_2"/>
    <property type="match status" value="1"/>
</dbReference>
<keyword evidence="2" id="KW-0732">Signal</keyword>
<keyword evidence="4" id="KW-1015">Disulfide bond</keyword>
<dbReference type="Gene3D" id="2.60.40.10">
    <property type="entry name" value="Immunoglobulins"/>
    <property type="match status" value="1"/>
</dbReference>
<protein>
    <recommendedName>
        <fullName evidence="6">EGF-like domain-containing protein</fullName>
    </recommendedName>
</protein>
<reference evidence="7" key="2">
    <citation type="submission" date="2025-08" db="UniProtKB">
        <authorList>
            <consortium name="Ensembl"/>
        </authorList>
    </citation>
    <scope>IDENTIFICATION</scope>
</reference>
<dbReference type="InterPro" id="IPR009030">
    <property type="entry name" value="Growth_fac_rcpt_cys_sf"/>
</dbReference>
<dbReference type="Ensembl" id="ENSCSAVT00000000610.1">
    <property type="protein sequence ID" value="ENSCSAVP00000000603.1"/>
    <property type="gene ID" value="ENSCSAVG00000000335.1"/>
</dbReference>
<dbReference type="PROSITE" id="PS01187">
    <property type="entry name" value="EGF_CA"/>
    <property type="match status" value="1"/>
</dbReference>
<reference evidence="7" key="3">
    <citation type="submission" date="2025-09" db="UniProtKB">
        <authorList>
            <consortium name="Ensembl"/>
        </authorList>
    </citation>
    <scope>IDENTIFICATION</scope>
</reference>
<dbReference type="Gene3D" id="2.10.25.10">
    <property type="entry name" value="Laminin"/>
    <property type="match status" value="2"/>
</dbReference>
<dbReference type="GO" id="GO:0005509">
    <property type="term" value="F:calcium ion binding"/>
    <property type="evidence" value="ECO:0007669"/>
    <property type="project" value="InterPro"/>
</dbReference>
<dbReference type="PANTHER" id="PTHR24034">
    <property type="entry name" value="EGF-LIKE DOMAIN-CONTAINING PROTEIN"/>
    <property type="match status" value="1"/>
</dbReference>
<dbReference type="SMART" id="SM00179">
    <property type="entry name" value="EGF_CA"/>
    <property type="match status" value="2"/>
</dbReference>
<dbReference type="Proteomes" id="UP000007875">
    <property type="component" value="Unassembled WGS sequence"/>
</dbReference>
<dbReference type="SUPFAM" id="SSF49265">
    <property type="entry name" value="Fibronectin type III"/>
    <property type="match status" value="1"/>
</dbReference>
<dbReference type="SUPFAM" id="SSF57184">
    <property type="entry name" value="Growth factor receptor domain"/>
    <property type="match status" value="1"/>
</dbReference>
<name>H2Y5K5_CIOSA</name>
<comment type="caution">
    <text evidence="5">Lacks conserved residue(s) required for the propagation of feature annotation.</text>
</comment>
<evidence type="ECO:0000256" key="1">
    <source>
        <dbReference type="ARBA" id="ARBA00022536"/>
    </source>
</evidence>
<dbReference type="InterPro" id="IPR050751">
    <property type="entry name" value="ECM_structural_protein"/>
</dbReference>
<evidence type="ECO:0000259" key="6">
    <source>
        <dbReference type="PROSITE" id="PS50026"/>
    </source>
</evidence>
<dbReference type="InterPro" id="IPR036116">
    <property type="entry name" value="FN3_sf"/>
</dbReference>
<evidence type="ECO:0000256" key="5">
    <source>
        <dbReference type="PROSITE-ProRule" id="PRU00076"/>
    </source>
</evidence>
<evidence type="ECO:0000256" key="2">
    <source>
        <dbReference type="ARBA" id="ARBA00022729"/>
    </source>
</evidence>
<dbReference type="Pfam" id="PF07645">
    <property type="entry name" value="EGF_CA"/>
    <property type="match status" value="2"/>
</dbReference>
<dbReference type="AlphaFoldDB" id="H2Y5K5"/>
<proteinExistence type="predicted"/>
<dbReference type="PROSITE" id="PS50026">
    <property type="entry name" value="EGF_3"/>
    <property type="match status" value="1"/>
</dbReference>
<evidence type="ECO:0000256" key="4">
    <source>
        <dbReference type="ARBA" id="ARBA00023157"/>
    </source>
</evidence>
<evidence type="ECO:0000313" key="8">
    <source>
        <dbReference type="Proteomes" id="UP000007875"/>
    </source>
</evidence>
<dbReference type="InterPro" id="IPR018097">
    <property type="entry name" value="EGF_Ca-bd_CS"/>
</dbReference>
<dbReference type="InParanoid" id="H2Y5K5"/>
<dbReference type="InterPro" id="IPR000742">
    <property type="entry name" value="EGF"/>
</dbReference>
<dbReference type="PROSITE" id="PS00010">
    <property type="entry name" value="ASX_HYDROXYL"/>
    <property type="match status" value="1"/>
</dbReference>
<reference evidence="8" key="1">
    <citation type="submission" date="2003-08" db="EMBL/GenBank/DDBJ databases">
        <authorList>
            <person name="Birren B."/>
            <person name="Nusbaum C."/>
            <person name="Abebe A."/>
            <person name="Abouelleil A."/>
            <person name="Adekoya E."/>
            <person name="Ait-zahra M."/>
            <person name="Allen N."/>
            <person name="Allen T."/>
            <person name="An P."/>
            <person name="Anderson M."/>
            <person name="Anderson S."/>
            <person name="Arachchi H."/>
            <person name="Armbruster J."/>
            <person name="Bachantsang P."/>
            <person name="Baldwin J."/>
            <person name="Barry A."/>
            <person name="Bayul T."/>
            <person name="Blitshsteyn B."/>
            <person name="Bloom T."/>
            <person name="Blye J."/>
            <person name="Boguslavskiy L."/>
            <person name="Borowsky M."/>
            <person name="Boukhgalter B."/>
            <person name="Brunache A."/>
            <person name="Butler J."/>
            <person name="Calixte N."/>
            <person name="Calvo S."/>
            <person name="Camarata J."/>
            <person name="Campo K."/>
            <person name="Chang J."/>
            <person name="Cheshatsang Y."/>
            <person name="Citroen M."/>
            <person name="Collymore A."/>
            <person name="Considine T."/>
            <person name="Cook A."/>
            <person name="Cooke P."/>
            <person name="Corum B."/>
            <person name="Cuomo C."/>
            <person name="David R."/>
            <person name="Dawoe T."/>
            <person name="Degray S."/>
            <person name="Dodge S."/>
            <person name="Dooley K."/>
            <person name="Dorje P."/>
            <person name="Dorjee K."/>
            <person name="Dorris L."/>
            <person name="Duffey N."/>
            <person name="Dupes A."/>
            <person name="Elkins T."/>
            <person name="Engels R."/>
            <person name="Erickson J."/>
            <person name="Farina A."/>
            <person name="Faro S."/>
            <person name="Ferreira P."/>
            <person name="Fischer H."/>
            <person name="Fitzgerald M."/>
            <person name="Foley K."/>
            <person name="Gage D."/>
            <person name="Galagan J."/>
            <person name="Gearin G."/>
            <person name="Gnerre S."/>
            <person name="Gnirke A."/>
            <person name="Goyette A."/>
            <person name="Graham J."/>
            <person name="Grandbois E."/>
            <person name="Gyaltsen K."/>
            <person name="Hafez N."/>
            <person name="Hagopian D."/>
            <person name="Hagos B."/>
            <person name="Hall J."/>
            <person name="Hatcher B."/>
            <person name="Heller A."/>
            <person name="Higgins H."/>
            <person name="Honan T."/>
            <person name="Horn A."/>
            <person name="Houde N."/>
            <person name="Hughes L."/>
            <person name="Hulme W."/>
            <person name="Husby E."/>
            <person name="Iliev I."/>
            <person name="Jaffe D."/>
            <person name="Jones C."/>
            <person name="Kamal M."/>
            <person name="Kamat A."/>
            <person name="Kamvysselis M."/>
            <person name="Karlsson E."/>
            <person name="Kells C."/>
            <person name="Kieu A."/>
            <person name="Kisner P."/>
            <person name="Kodira C."/>
            <person name="Kulbokas E."/>
            <person name="Labutti K."/>
            <person name="Lama D."/>
            <person name="Landers T."/>
            <person name="Leger J."/>
            <person name="Levine S."/>
            <person name="Lewis D."/>
            <person name="Lewis T."/>
            <person name="Lindblad-toh K."/>
            <person name="Liu X."/>
            <person name="Lokyitsang T."/>
            <person name="Lokyitsang Y."/>
            <person name="Lucien O."/>
            <person name="Lui A."/>
            <person name="Ma L.J."/>
            <person name="Mabbitt R."/>
            <person name="Macdonald J."/>
            <person name="Maclean C."/>
            <person name="Major J."/>
            <person name="Manning J."/>
            <person name="Marabella R."/>
            <person name="Maru K."/>
            <person name="Matthews C."/>
            <person name="Mauceli E."/>
            <person name="Mccarthy M."/>
            <person name="Mcdonough S."/>
            <person name="Mcghee T."/>
            <person name="Meldrim J."/>
            <person name="Meneus L."/>
            <person name="Mesirov J."/>
            <person name="Mihalev A."/>
            <person name="Mihova T."/>
            <person name="Mikkelsen T."/>
            <person name="Mlenga V."/>
            <person name="Moru K."/>
            <person name="Mozes J."/>
            <person name="Mulrain L."/>
            <person name="Munson G."/>
            <person name="Naylor J."/>
            <person name="Newes C."/>
            <person name="Nguyen C."/>
            <person name="Nguyen N."/>
            <person name="Nguyen T."/>
            <person name="Nicol R."/>
            <person name="Nielsen C."/>
            <person name="Nizzari M."/>
            <person name="Norbu C."/>
            <person name="Norbu N."/>
            <person name="O'donnell P."/>
            <person name="Okoawo O."/>
            <person name="O'leary S."/>
            <person name="Omotosho B."/>
            <person name="O'neill K."/>
            <person name="Osman S."/>
            <person name="Parker S."/>
            <person name="Perrin D."/>
            <person name="Phunkhang P."/>
            <person name="Piqani B."/>
            <person name="Purcell S."/>
            <person name="Rachupka T."/>
            <person name="Ramasamy U."/>
            <person name="Rameau R."/>
            <person name="Ray V."/>
            <person name="Raymond C."/>
            <person name="Retta R."/>
            <person name="Richardson S."/>
            <person name="Rise C."/>
            <person name="Rodriguez J."/>
            <person name="Rogers J."/>
            <person name="Rogov P."/>
            <person name="Rutman M."/>
            <person name="Schupbach R."/>
            <person name="Seaman C."/>
            <person name="Settipalli S."/>
            <person name="Sharpe T."/>
            <person name="Sheridan J."/>
            <person name="Sherpa N."/>
            <person name="Shi J."/>
            <person name="Smirnov S."/>
            <person name="Smith C."/>
            <person name="Sougnez C."/>
            <person name="Spencer B."/>
            <person name="Stalker J."/>
            <person name="Stange-thomann N."/>
            <person name="Stavropoulos S."/>
            <person name="Stetson K."/>
            <person name="Stone C."/>
            <person name="Stone S."/>
            <person name="Stubbs M."/>
            <person name="Talamas J."/>
            <person name="Tchuinga P."/>
            <person name="Tenzing P."/>
            <person name="Tesfaye S."/>
            <person name="Theodore J."/>
            <person name="Thoulutsang Y."/>
            <person name="Topham K."/>
            <person name="Towey S."/>
            <person name="Tsamla T."/>
            <person name="Tsomo N."/>
            <person name="Vallee D."/>
            <person name="Vassiliev H."/>
            <person name="Venkataraman V."/>
            <person name="Vinson J."/>
            <person name="Vo A."/>
            <person name="Wade C."/>
            <person name="Wang S."/>
            <person name="Wangchuk T."/>
            <person name="Wangdi T."/>
            <person name="Whittaker C."/>
            <person name="Wilkinson J."/>
            <person name="Wu Y."/>
            <person name="Wyman D."/>
            <person name="Yadav S."/>
            <person name="Yang S."/>
            <person name="Yang X."/>
            <person name="Yeager S."/>
            <person name="Yee E."/>
            <person name="Young G."/>
            <person name="Zainoun J."/>
            <person name="Zembeck L."/>
            <person name="Zimmer A."/>
            <person name="Zody M."/>
            <person name="Lander E."/>
        </authorList>
    </citation>
    <scope>NUCLEOTIDE SEQUENCE [LARGE SCALE GENOMIC DNA]</scope>
</reference>
<dbReference type="PANTHER" id="PTHR24034:SF209">
    <property type="entry name" value="EGF-LIKE DOMAIN-CONTAINING PROTEIN"/>
    <property type="match status" value="1"/>
</dbReference>
<evidence type="ECO:0000256" key="3">
    <source>
        <dbReference type="ARBA" id="ARBA00022737"/>
    </source>
</evidence>
<keyword evidence="1 5" id="KW-0245">EGF-like domain</keyword>
<dbReference type="CDD" id="cd00054">
    <property type="entry name" value="EGF_CA"/>
    <property type="match status" value="1"/>
</dbReference>
<keyword evidence="3" id="KW-0677">Repeat</keyword>
<dbReference type="STRING" id="51511.ENSCSAVP00000000603"/>
<organism evidence="7 8">
    <name type="scientific">Ciona savignyi</name>
    <name type="common">Pacific transparent sea squirt</name>
    <dbReference type="NCBI Taxonomy" id="51511"/>
    <lineage>
        <taxon>Eukaryota</taxon>
        <taxon>Metazoa</taxon>
        <taxon>Chordata</taxon>
        <taxon>Tunicata</taxon>
        <taxon>Ascidiacea</taxon>
        <taxon>Phlebobranchia</taxon>
        <taxon>Cionidae</taxon>
        <taxon>Ciona</taxon>
    </lineage>
</organism>
<dbReference type="SMART" id="SM00181">
    <property type="entry name" value="EGF"/>
    <property type="match status" value="2"/>
</dbReference>
<dbReference type="InterPro" id="IPR013783">
    <property type="entry name" value="Ig-like_fold"/>
</dbReference>
<sequence>MRCIEEEGSFSCACLPGYLLTGGTCQDIDECLTAGICPVNSNCINRDGGYTCRCDPNYVCQVNPFVNPPTVLSKTKSCVTLIIDEAALYQSYEIRAVSNQNNILVNSSTIKTQICGLSPNTQYNITVRVLALKGS</sequence>
<dbReference type="eggNOG" id="KOG1214">
    <property type="taxonomic scope" value="Eukaryota"/>
</dbReference>